<name>A0A1A0H807_9ASCO</name>
<accession>A0A1A0H807</accession>
<dbReference type="Gene3D" id="2.30.30.100">
    <property type="match status" value="1"/>
</dbReference>
<keyword evidence="5 9" id="KW-0694">RNA-binding</keyword>
<dbReference type="InterPro" id="IPR047575">
    <property type="entry name" value="Sm"/>
</dbReference>
<evidence type="ECO:0000256" key="9">
    <source>
        <dbReference type="RuleBase" id="RU365048"/>
    </source>
</evidence>
<evidence type="ECO:0000256" key="2">
    <source>
        <dbReference type="ARBA" id="ARBA00006850"/>
    </source>
</evidence>
<dbReference type="Pfam" id="PF01423">
    <property type="entry name" value="LSM"/>
    <property type="match status" value="1"/>
</dbReference>
<comment type="similarity">
    <text evidence="2 9">Belongs to the snRNP Sm proteins family.</text>
</comment>
<dbReference type="SUPFAM" id="SSF50182">
    <property type="entry name" value="Sm-like ribonucleoproteins"/>
    <property type="match status" value="1"/>
</dbReference>
<dbReference type="EMBL" id="LXTC01000004">
    <property type="protein sequence ID" value="OBA20234.1"/>
    <property type="molecule type" value="Genomic_DNA"/>
</dbReference>
<sequence>MSALKEYLGKKVRVVTTDARLFEGTLSSFDHSTNVILSDTIERIIYPNEENQMLLLGVYLLRGGSVVCVGEVDELADIDWMTINGEELKGTKNPL</sequence>
<proteinExistence type="inferred from homology"/>
<dbReference type="InterPro" id="IPR034103">
    <property type="entry name" value="Lsm8"/>
</dbReference>
<dbReference type="SMART" id="SM00651">
    <property type="entry name" value="Sm"/>
    <property type="match status" value="1"/>
</dbReference>
<evidence type="ECO:0000256" key="7">
    <source>
        <dbReference type="ARBA" id="ARBA00023242"/>
    </source>
</evidence>
<keyword evidence="3 9" id="KW-0507">mRNA processing</keyword>
<dbReference type="PANTHER" id="PTHR15588:SF9">
    <property type="entry name" value="U6 SNRNA-ASSOCIATED SM-LIKE PROTEIN LSM8"/>
    <property type="match status" value="1"/>
</dbReference>
<dbReference type="InterPro" id="IPR001163">
    <property type="entry name" value="Sm_dom_euk/arc"/>
</dbReference>
<evidence type="ECO:0000256" key="6">
    <source>
        <dbReference type="ARBA" id="ARBA00023187"/>
    </source>
</evidence>
<keyword evidence="7 9" id="KW-0539">Nucleus</keyword>
<dbReference type="OrthoDB" id="422364at2759"/>
<gene>
    <name evidence="9" type="primary">LSM8</name>
    <name evidence="11" type="ORF">METBIDRAFT_78684</name>
</gene>
<dbReference type="FunFam" id="2.30.30.100:FF:000027">
    <property type="entry name" value="U6 snRNA-associated Sm-like protein LSm8"/>
    <property type="match status" value="1"/>
</dbReference>
<comment type="function">
    <text evidence="9">Plays role in pre-mRNA splicing as component of the U4/U6-U5 tri-snRNP complex that is involved in spliceosome assembly, and as component of the precatalytic spliceosome (spliceosome B complex). The heptameric LSM2-8 complex binds specifically to the 3'-terminal U-tract of U6 snRNA.</text>
</comment>
<dbReference type="GeneID" id="30031895"/>
<keyword evidence="6 9" id="KW-0508">mRNA splicing</keyword>
<evidence type="ECO:0000256" key="8">
    <source>
        <dbReference type="ARBA" id="ARBA00023274"/>
    </source>
</evidence>
<dbReference type="GO" id="GO:0003729">
    <property type="term" value="F:mRNA binding"/>
    <property type="evidence" value="ECO:0007669"/>
    <property type="project" value="TreeGrafter"/>
</dbReference>
<evidence type="ECO:0000313" key="12">
    <source>
        <dbReference type="Proteomes" id="UP000092555"/>
    </source>
</evidence>
<dbReference type="STRING" id="869754.A0A1A0H807"/>
<dbReference type="RefSeq" id="XP_018710756.1">
    <property type="nucleotide sequence ID" value="XM_018858919.1"/>
</dbReference>
<keyword evidence="12" id="KW-1185">Reference proteome</keyword>
<evidence type="ECO:0000256" key="5">
    <source>
        <dbReference type="ARBA" id="ARBA00022884"/>
    </source>
</evidence>
<dbReference type="Proteomes" id="UP000092555">
    <property type="component" value="Unassembled WGS sequence"/>
</dbReference>
<dbReference type="GO" id="GO:0071011">
    <property type="term" value="C:precatalytic spliceosome"/>
    <property type="evidence" value="ECO:0007669"/>
    <property type="project" value="TreeGrafter"/>
</dbReference>
<evidence type="ECO:0000259" key="10">
    <source>
        <dbReference type="PROSITE" id="PS52002"/>
    </source>
</evidence>
<dbReference type="InterPro" id="IPR010920">
    <property type="entry name" value="LSM_dom_sf"/>
</dbReference>
<dbReference type="InterPro" id="IPR044642">
    <property type="entry name" value="PTHR15588"/>
</dbReference>
<dbReference type="AlphaFoldDB" id="A0A1A0H807"/>
<comment type="subunit">
    <text evidence="9">LSm subunits form a heteromer with a doughnut shape.</text>
</comment>
<keyword evidence="4 9" id="KW-0747">Spliceosome</keyword>
<keyword evidence="8 9" id="KW-0687">Ribonucleoprotein</keyword>
<evidence type="ECO:0000256" key="1">
    <source>
        <dbReference type="ARBA" id="ARBA00004123"/>
    </source>
</evidence>
<protein>
    <recommendedName>
        <fullName evidence="9">LSM2-LSM8 complex subunit LSM8</fullName>
    </recommendedName>
</protein>
<comment type="caution">
    <text evidence="11">The sequence shown here is derived from an EMBL/GenBank/DDBJ whole genome shotgun (WGS) entry which is preliminary data.</text>
</comment>
<evidence type="ECO:0000313" key="11">
    <source>
        <dbReference type="EMBL" id="OBA20234.1"/>
    </source>
</evidence>
<reference evidence="11 12" key="1">
    <citation type="submission" date="2016-05" db="EMBL/GenBank/DDBJ databases">
        <title>Comparative genomics of biotechnologically important yeasts.</title>
        <authorList>
            <consortium name="DOE Joint Genome Institute"/>
            <person name="Riley R."/>
            <person name="Haridas S."/>
            <person name="Wolfe K.H."/>
            <person name="Lopes M.R."/>
            <person name="Hittinger C.T."/>
            <person name="Goker M."/>
            <person name="Salamov A."/>
            <person name="Wisecaver J."/>
            <person name="Long T.M."/>
            <person name="Aerts A.L."/>
            <person name="Barry K."/>
            <person name="Choi C."/>
            <person name="Clum A."/>
            <person name="Coughlan A.Y."/>
            <person name="Deshpande S."/>
            <person name="Douglass A.P."/>
            <person name="Hanson S.J."/>
            <person name="Klenk H.-P."/>
            <person name="LaButti K."/>
            <person name="Lapidus A."/>
            <person name="Lindquist E."/>
            <person name="Lipzen A."/>
            <person name="Meier-kolthoff J.P."/>
            <person name="Ohm R.A."/>
            <person name="Otillar R.P."/>
            <person name="Pangilinan J."/>
            <person name="Peng Y."/>
            <person name="Rokas A."/>
            <person name="Rosa C.A."/>
            <person name="Scheuner C."/>
            <person name="Sibirny A.A."/>
            <person name="Slot J.C."/>
            <person name="Stielow J.B."/>
            <person name="Sun H."/>
            <person name="Kurtzman C.P."/>
            <person name="Blackwell M."/>
            <person name="Grigoriev I.V."/>
            <person name="Jeffries T.W."/>
        </authorList>
    </citation>
    <scope>NUCLEOTIDE SEQUENCE [LARGE SCALE GENOMIC DNA]</scope>
    <source>
        <strain evidence="11 12">NRRL YB-4993</strain>
    </source>
</reference>
<dbReference type="GO" id="GO:0000398">
    <property type="term" value="P:mRNA splicing, via spliceosome"/>
    <property type="evidence" value="ECO:0007669"/>
    <property type="project" value="UniProtKB-UniRule"/>
</dbReference>
<dbReference type="GO" id="GO:0005688">
    <property type="term" value="C:U6 snRNP"/>
    <property type="evidence" value="ECO:0007669"/>
    <property type="project" value="UniProtKB-UniRule"/>
</dbReference>
<comment type="subcellular location">
    <subcellularLocation>
        <location evidence="1 9">Nucleus</location>
    </subcellularLocation>
</comment>
<evidence type="ECO:0000256" key="4">
    <source>
        <dbReference type="ARBA" id="ARBA00022728"/>
    </source>
</evidence>
<evidence type="ECO:0000256" key="3">
    <source>
        <dbReference type="ARBA" id="ARBA00022664"/>
    </source>
</evidence>
<dbReference type="PROSITE" id="PS52002">
    <property type="entry name" value="SM"/>
    <property type="match status" value="1"/>
</dbReference>
<dbReference type="GO" id="GO:0046540">
    <property type="term" value="C:U4/U6 x U5 tri-snRNP complex"/>
    <property type="evidence" value="ECO:0007669"/>
    <property type="project" value="UniProtKB-UniRule"/>
</dbReference>
<feature type="domain" description="Sm" evidence="10">
    <location>
        <begin position="1"/>
        <end position="75"/>
    </location>
</feature>
<dbReference type="PANTHER" id="PTHR15588">
    <property type="entry name" value="LSM1"/>
    <property type="match status" value="1"/>
</dbReference>
<dbReference type="CDD" id="cd01727">
    <property type="entry name" value="LSm8"/>
    <property type="match status" value="1"/>
</dbReference>
<organism evidence="11 12">
    <name type="scientific">Metschnikowia bicuspidata var. bicuspidata NRRL YB-4993</name>
    <dbReference type="NCBI Taxonomy" id="869754"/>
    <lineage>
        <taxon>Eukaryota</taxon>
        <taxon>Fungi</taxon>
        <taxon>Dikarya</taxon>
        <taxon>Ascomycota</taxon>
        <taxon>Saccharomycotina</taxon>
        <taxon>Pichiomycetes</taxon>
        <taxon>Metschnikowiaceae</taxon>
        <taxon>Metschnikowia</taxon>
    </lineage>
</organism>